<comment type="caution">
    <text evidence="1">The sequence shown here is derived from an EMBL/GenBank/DDBJ whole genome shotgun (WGS) entry which is preliminary data.</text>
</comment>
<accession>A0A8S1LHU9</accession>
<gene>
    <name evidence="1" type="ORF">PSON_ATCC_30995.1.T0230004</name>
</gene>
<dbReference type="OrthoDB" id="318998at2759"/>
<protein>
    <submittedName>
        <fullName evidence="1">Uncharacterized protein</fullName>
    </submittedName>
</protein>
<evidence type="ECO:0000313" key="1">
    <source>
        <dbReference type="EMBL" id="CAD8067417.1"/>
    </source>
</evidence>
<reference evidence="1" key="1">
    <citation type="submission" date="2021-01" db="EMBL/GenBank/DDBJ databases">
        <authorList>
            <consortium name="Genoscope - CEA"/>
            <person name="William W."/>
        </authorList>
    </citation>
    <scope>NUCLEOTIDE SEQUENCE</scope>
</reference>
<name>A0A8S1LHU9_9CILI</name>
<proteinExistence type="predicted"/>
<evidence type="ECO:0000313" key="2">
    <source>
        <dbReference type="Proteomes" id="UP000692954"/>
    </source>
</evidence>
<keyword evidence="2" id="KW-1185">Reference proteome</keyword>
<dbReference type="AlphaFoldDB" id="A0A8S1LHU9"/>
<dbReference type="Proteomes" id="UP000692954">
    <property type="component" value="Unassembled WGS sequence"/>
</dbReference>
<organism evidence="1 2">
    <name type="scientific">Paramecium sonneborni</name>
    <dbReference type="NCBI Taxonomy" id="65129"/>
    <lineage>
        <taxon>Eukaryota</taxon>
        <taxon>Sar</taxon>
        <taxon>Alveolata</taxon>
        <taxon>Ciliophora</taxon>
        <taxon>Intramacronucleata</taxon>
        <taxon>Oligohymenophorea</taxon>
        <taxon>Peniculida</taxon>
        <taxon>Parameciidae</taxon>
        <taxon>Paramecium</taxon>
    </lineage>
</organism>
<dbReference type="EMBL" id="CAJJDN010000023">
    <property type="protein sequence ID" value="CAD8067417.1"/>
    <property type="molecule type" value="Genomic_DNA"/>
</dbReference>
<sequence>MANSQQQQIIEQFEMLRQEKIQEFFKRKESSVNNKYNEAFHKQQQNDVQKKYFQLELMDIVYDRREIYSNKIRKMQRNAIFEQRRNFHKAFLEENQLFLYQEDECFEANSQLIGLLKLYGRNEVVQASQESDIELAVEICKLNFHEGIELNLPTYMNSDYIHQISRLEHQYSQLLQLYQQLTRQSESSQQSIQSSTQESMESSSQLSLSSLHSSVSSFQDFQFERMRQMIIRVIYDIESISSSQTYNFSEIEEAPIFEYQTQQDEQTETDDY</sequence>